<keyword evidence="2" id="KW-0812">Transmembrane</keyword>
<dbReference type="EMBL" id="JBBCAQ010000036">
    <property type="protein sequence ID" value="KAK7576215.1"/>
    <property type="molecule type" value="Genomic_DNA"/>
</dbReference>
<gene>
    <name evidence="3" type="ORF">V9T40_012501</name>
</gene>
<name>A0AAN9T7W7_9HEMI</name>
<accession>A0AAN9T7W7</accession>
<organism evidence="3 4">
    <name type="scientific">Parthenolecanium corni</name>
    <dbReference type="NCBI Taxonomy" id="536013"/>
    <lineage>
        <taxon>Eukaryota</taxon>
        <taxon>Metazoa</taxon>
        <taxon>Ecdysozoa</taxon>
        <taxon>Arthropoda</taxon>
        <taxon>Hexapoda</taxon>
        <taxon>Insecta</taxon>
        <taxon>Pterygota</taxon>
        <taxon>Neoptera</taxon>
        <taxon>Paraneoptera</taxon>
        <taxon>Hemiptera</taxon>
        <taxon>Sternorrhyncha</taxon>
        <taxon>Coccoidea</taxon>
        <taxon>Coccidae</taxon>
        <taxon>Parthenolecanium</taxon>
    </lineage>
</organism>
<feature type="compositionally biased region" description="Acidic residues" evidence="1">
    <location>
        <begin position="73"/>
        <end position="110"/>
    </location>
</feature>
<keyword evidence="2" id="KW-1133">Transmembrane helix</keyword>
<feature type="transmembrane region" description="Helical" evidence="2">
    <location>
        <begin position="22"/>
        <end position="41"/>
    </location>
</feature>
<keyword evidence="4" id="KW-1185">Reference proteome</keyword>
<evidence type="ECO:0000256" key="2">
    <source>
        <dbReference type="SAM" id="Phobius"/>
    </source>
</evidence>
<dbReference type="Proteomes" id="UP001367676">
    <property type="component" value="Unassembled WGS sequence"/>
</dbReference>
<feature type="region of interest" description="Disordered" evidence="1">
    <location>
        <begin position="52"/>
        <end position="110"/>
    </location>
</feature>
<proteinExistence type="predicted"/>
<comment type="caution">
    <text evidence="3">The sequence shown here is derived from an EMBL/GenBank/DDBJ whole genome shotgun (WGS) entry which is preliminary data.</text>
</comment>
<evidence type="ECO:0000256" key="1">
    <source>
        <dbReference type="SAM" id="MobiDB-lite"/>
    </source>
</evidence>
<sequence>MMGTPVRPAFIYLMHLAWKSRLHIPFLLTVCFLVFDIRLQLEVNINMTRRRVNQRPGIEPNVDANLNRGLINVDDDEDDIDDDESDEEEEDDVSEDEDDDDDDDDDDSDDYYDQFKIVHLCGDCLERRVS</sequence>
<keyword evidence="2" id="KW-0472">Membrane</keyword>
<evidence type="ECO:0000313" key="4">
    <source>
        <dbReference type="Proteomes" id="UP001367676"/>
    </source>
</evidence>
<protein>
    <submittedName>
        <fullName evidence="3">Uncharacterized protein</fullName>
    </submittedName>
</protein>
<dbReference type="AlphaFoldDB" id="A0AAN9T7W7"/>
<evidence type="ECO:0000313" key="3">
    <source>
        <dbReference type="EMBL" id="KAK7576215.1"/>
    </source>
</evidence>
<reference evidence="3 4" key="1">
    <citation type="submission" date="2024-03" db="EMBL/GenBank/DDBJ databases">
        <title>Adaptation during the transition from Ophiocordyceps entomopathogen to insect associate is accompanied by gene loss and intensified selection.</title>
        <authorList>
            <person name="Ward C.M."/>
            <person name="Onetto C.A."/>
            <person name="Borneman A.R."/>
        </authorList>
    </citation>
    <scope>NUCLEOTIDE SEQUENCE [LARGE SCALE GENOMIC DNA]</scope>
    <source>
        <strain evidence="3">AWRI1</strain>
        <tissue evidence="3">Single Adult Female</tissue>
    </source>
</reference>